<reference evidence="9" key="1">
    <citation type="journal article" date="2023" name="Mol. Phylogenet. Evol.">
        <title>Genome-scale phylogeny and comparative genomics of the fungal order Sordariales.</title>
        <authorList>
            <person name="Hensen N."/>
            <person name="Bonometti L."/>
            <person name="Westerberg I."/>
            <person name="Brannstrom I.O."/>
            <person name="Guillou S."/>
            <person name="Cros-Aarteil S."/>
            <person name="Calhoun S."/>
            <person name="Haridas S."/>
            <person name="Kuo A."/>
            <person name="Mondo S."/>
            <person name="Pangilinan J."/>
            <person name="Riley R."/>
            <person name="LaButti K."/>
            <person name="Andreopoulos B."/>
            <person name="Lipzen A."/>
            <person name="Chen C."/>
            <person name="Yan M."/>
            <person name="Daum C."/>
            <person name="Ng V."/>
            <person name="Clum A."/>
            <person name="Steindorff A."/>
            <person name="Ohm R.A."/>
            <person name="Martin F."/>
            <person name="Silar P."/>
            <person name="Natvig D.O."/>
            <person name="Lalanne C."/>
            <person name="Gautier V."/>
            <person name="Ament-Velasquez S.L."/>
            <person name="Kruys A."/>
            <person name="Hutchinson M.I."/>
            <person name="Powell A.J."/>
            <person name="Barry K."/>
            <person name="Miller A.N."/>
            <person name="Grigoriev I.V."/>
            <person name="Debuchy R."/>
            <person name="Gladieux P."/>
            <person name="Hiltunen Thoren M."/>
            <person name="Johannesson H."/>
        </authorList>
    </citation>
    <scope>NUCLEOTIDE SEQUENCE [LARGE SCALE GENOMIC DNA]</scope>
    <source>
        <strain evidence="9">CBS 284.82</strain>
    </source>
</reference>
<evidence type="ECO:0000256" key="5">
    <source>
        <dbReference type="ARBA" id="ARBA00023136"/>
    </source>
</evidence>
<dbReference type="Pfam" id="PF13520">
    <property type="entry name" value="AA_permease_2"/>
    <property type="match status" value="1"/>
</dbReference>
<organism evidence="8 9">
    <name type="scientific">Parachaetomium inaequale</name>
    <dbReference type="NCBI Taxonomy" id="2588326"/>
    <lineage>
        <taxon>Eukaryota</taxon>
        <taxon>Fungi</taxon>
        <taxon>Dikarya</taxon>
        <taxon>Ascomycota</taxon>
        <taxon>Pezizomycotina</taxon>
        <taxon>Sordariomycetes</taxon>
        <taxon>Sordariomycetidae</taxon>
        <taxon>Sordariales</taxon>
        <taxon>Chaetomiaceae</taxon>
        <taxon>Parachaetomium</taxon>
    </lineage>
</organism>
<sequence>MSSGSVELRAPDAAPKSGSVTSVVDDDAQLHRLGKRPLLERSFGFMSILGFSCSSLLSWEGILVTSVAGLLNGGPAGVVWGYLVNWVGMMSVYATMAELASIAPTAGGQYHWVAMMAPKPLRNFLAYLTAWLTTLAWQAMAVSTAYIIATLLQGMIILSQGAEPTYVPQNYQTVLILWASMIFAVVMNSMTGRVLAKFEGLVLIFHLAGFFGVFVPLVYFVPHGIAGTNDAATVFTSFLNTGGWSSQGLSFLVGFPQVATSLVGADCAVHMSEEIKSASIVVPRALLYTIFINGLLAFAMILGLLFSITDLEGALDASNTVFYPFLQIFQTAVNSTAGAVAMASVILVMAVASSVGVYASASRIMWSFSRDRGLPFSGLLVRLTNNALPVNCVLVTLTITVLLSLVALGSSVALNALLSLVIAALFSTYLLVIVLLLWRRTTGAIQPYIVGSDSVDADNLAWGPWKLPEPFGVLNNVFASIYCVFLLFWSFWPQYTLTTSTTMNWSVLILGFVVLASIVWWLLRARHYFKGPIREV</sequence>
<dbReference type="Gene3D" id="1.20.1740.10">
    <property type="entry name" value="Amino acid/polyamine transporter I"/>
    <property type="match status" value="1"/>
</dbReference>
<dbReference type="PIRSF" id="PIRSF006060">
    <property type="entry name" value="AA_transporter"/>
    <property type="match status" value="1"/>
</dbReference>
<evidence type="ECO:0000313" key="8">
    <source>
        <dbReference type="EMBL" id="KAK4031494.1"/>
    </source>
</evidence>
<accession>A0AAN6P4G3</accession>
<comment type="caution">
    <text evidence="8">The sequence shown here is derived from an EMBL/GenBank/DDBJ whole genome shotgun (WGS) entry which is preliminary data.</text>
</comment>
<keyword evidence="3 7" id="KW-0812">Transmembrane</keyword>
<feature type="transmembrane region" description="Helical" evidence="7">
    <location>
        <begin position="242"/>
        <end position="264"/>
    </location>
</feature>
<evidence type="ECO:0000256" key="1">
    <source>
        <dbReference type="ARBA" id="ARBA00004141"/>
    </source>
</evidence>
<evidence type="ECO:0000256" key="7">
    <source>
        <dbReference type="SAM" id="Phobius"/>
    </source>
</evidence>
<dbReference type="PANTHER" id="PTHR45649">
    <property type="entry name" value="AMINO-ACID PERMEASE BAT1"/>
    <property type="match status" value="1"/>
</dbReference>
<dbReference type="GO" id="GO:0016020">
    <property type="term" value="C:membrane"/>
    <property type="evidence" value="ECO:0007669"/>
    <property type="project" value="UniProtKB-SubCell"/>
</dbReference>
<evidence type="ECO:0000256" key="3">
    <source>
        <dbReference type="ARBA" id="ARBA00022692"/>
    </source>
</evidence>
<feature type="transmembrane region" description="Helical" evidence="7">
    <location>
        <begin position="387"/>
        <end position="410"/>
    </location>
</feature>
<feature type="region of interest" description="Disordered" evidence="6">
    <location>
        <begin position="1"/>
        <end position="21"/>
    </location>
</feature>
<dbReference type="AlphaFoldDB" id="A0AAN6P4G3"/>
<evidence type="ECO:0000256" key="6">
    <source>
        <dbReference type="SAM" id="MobiDB-lite"/>
    </source>
</evidence>
<dbReference type="GO" id="GO:0022857">
    <property type="term" value="F:transmembrane transporter activity"/>
    <property type="evidence" value="ECO:0007669"/>
    <property type="project" value="InterPro"/>
</dbReference>
<feature type="transmembrane region" description="Helical" evidence="7">
    <location>
        <begin position="416"/>
        <end position="438"/>
    </location>
</feature>
<feature type="transmembrane region" description="Helical" evidence="7">
    <location>
        <begin position="200"/>
        <end position="222"/>
    </location>
</feature>
<keyword evidence="5 7" id="KW-0472">Membrane</keyword>
<dbReference type="Proteomes" id="UP001303115">
    <property type="component" value="Unassembled WGS sequence"/>
</dbReference>
<dbReference type="PANTHER" id="PTHR45649:SF1">
    <property type="entry name" value="TRANSPORTER, PUTATIVE (EUROFUNG)-RELATED"/>
    <property type="match status" value="1"/>
</dbReference>
<dbReference type="InterPro" id="IPR002293">
    <property type="entry name" value="AA/rel_permease1"/>
</dbReference>
<evidence type="ECO:0000256" key="2">
    <source>
        <dbReference type="ARBA" id="ARBA00022448"/>
    </source>
</evidence>
<evidence type="ECO:0000256" key="4">
    <source>
        <dbReference type="ARBA" id="ARBA00022989"/>
    </source>
</evidence>
<keyword evidence="9" id="KW-1185">Reference proteome</keyword>
<comment type="subcellular location">
    <subcellularLocation>
        <location evidence="1">Membrane</location>
        <topology evidence="1">Multi-pass membrane protein</topology>
    </subcellularLocation>
</comment>
<feature type="transmembrane region" description="Helical" evidence="7">
    <location>
        <begin position="473"/>
        <end position="492"/>
    </location>
</feature>
<feature type="transmembrane region" description="Helical" evidence="7">
    <location>
        <begin position="504"/>
        <end position="523"/>
    </location>
</feature>
<evidence type="ECO:0000313" key="9">
    <source>
        <dbReference type="Proteomes" id="UP001303115"/>
    </source>
</evidence>
<keyword evidence="2" id="KW-0813">Transport</keyword>
<feature type="transmembrane region" description="Helical" evidence="7">
    <location>
        <begin position="169"/>
        <end position="188"/>
    </location>
</feature>
<keyword evidence="4 7" id="KW-1133">Transmembrane helix</keyword>
<protein>
    <submittedName>
        <fullName evidence="8">Amino acid/polyamine transporter I</fullName>
    </submittedName>
</protein>
<gene>
    <name evidence="8" type="ORF">C8A01DRAFT_42053</name>
</gene>
<feature type="transmembrane region" description="Helical" evidence="7">
    <location>
        <begin position="339"/>
        <end position="366"/>
    </location>
</feature>
<feature type="transmembrane region" description="Helical" evidence="7">
    <location>
        <begin position="285"/>
        <end position="308"/>
    </location>
</feature>
<feature type="transmembrane region" description="Helical" evidence="7">
    <location>
        <begin position="124"/>
        <end position="149"/>
    </location>
</feature>
<name>A0AAN6P4G3_9PEZI</name>
<proteinExistence type="predicted"/>
<dbReference type="EMBL" id="MU854785">
    <property type="protein sequence ID" value="KAK4031494.1"/>
    <property type="molecule type" value="Genomic_DNA"/>
</dbReference>